<dbReference type="GO" id="GO:0016787">
    <property type="term" value="F:hydrolase activity"/>
    <property type="evidence" value="ECO:0007669"/>
    <property type="project" value="UniProtKB-KW"/>
</dbReference>
<gene>
    <name evidence="1" type="ORF">FVE85_2841</name>
</gene>
<dbReference type="Gene3D" id="1.10.260.80">
    <property type="match status" value="1"/>
</dbReference>
<dbReference type="NCBIfam" id="TIGR01549">
    <property type="entry name" value="HAD-SF-IA-v1"/>
    <property type="match status" value="1"/>
</dbReference>
<reference evidence="2" key="1">
    <citation type="journal article" date="2019" name="Nat. Commun.">
        <title>Expansion of phycobilisome linker gene families in mesophilic red algae.</title>
        <authorList>
            <person name="Lee J."/>
            <person name="Kim D."/>
            <person name="Bhattacharya D."/>
            <person name="Yoon H.S."/>
        </authorList>
    </citation>
    <scope>NUCLEOTIDE SEQUENCE [LARGE SCALE GENOMIC DNA]</scope>
    <source>
        <strain evidence="2">CCMP 1328</strain>
    </source>
</reference>
<dbReference type="SFLD" id="SFLDS00003">
    <property type="entry name" value="Haloacid_Dehalogenase"/>
    <property type="match status" value="1"/>
</dbReference>
<dbReference type="InterPro" id="IPR023214">
    <property type="entry name" value="HAD_sf"/>
</dbReference>
<accession>A0A5J4YUI3</accession>
<dbReference type="PANTHER" id="PTHR43885:SF1">
    <property type="entry name" value="SUPERFAMILY HYDROLASE, PUTATIVE (AFU_ORTHOLOGUE AFUA_4G13290)-RELATED"/>
    <property type="match status" value="1"/>
</dbReference>
<dbReference type="InterPro" id="IPR036412">
    <property type="entry name" value="HAD-like_sf"/>
</dbReference>
<dbReference type="Gene3D" id="3.40.50.1000">
    <property type="entry name" value="HAD superfamily/HAD-like"/>
    <property type="match status" value="1"/>
</dbReference>
<dbReference type="PRINTS" id="PR00413">
    <property type="entry name" value="HADHALOGNASE"/>
</dbReference>
<dbReference type="InterPro" id="IPR006439">
    <property type="entry name" value="HAD-SF_hydro_IA"/>
</dbReference>
<dbReference type="Pfam" id="PF00702">
    <property type="entry name" value="Hydrolase"/>
    <property type="match status" value="1"/>
</dbReference>
<proteinExistence type="predicted"/>
<sequence>MGLLTFASGWSHYCAARSAAVSARVSHWERRCPGRGDWSRSWWKRGSVSKRALTVCVAPDAQLGVDVKERAEGAVNQQVCGRSQVKKMDALRGIIFDMDNTLTTDGHIDFAEMRRRARIPQGVDILYHLESLSGTDRAACEQAIHEVEVESHKAMELSAGCVRCLERIREHEETMHSDQANSIALHQRKPVRMAILTRNSTASVQVFLDRFGLNNRSDFTYFDAIMARDSVAGVRPKPAADAINYLCEQWQLNPQECIMIGDDVIDIQTGQNARCGATMLLKYPRNQPYWHMADYAVNDLDQAADILLELISPRRSDILIPL</sequence>
<dbReference type="OrthoDB" id="426235at2759"/>
<keyword evidence="1" id="KW-0378">Hydrolase</keyword>
<dbReference type="Proteomes" id="UP000324585">
    <property type="component" value="Unassembled WGS sequence"/>
</dbReference>
<dbReference type="SUPFAM" id="SSF56784">
    <property type="entry name" value="HAD-like"/>
    <property type="match status" value="1"/>
</dbReference>
<keyword evidence="2" id="KW-1185">Reference proteome</keyword>
<evidence type="ECO:0000313" key="1">
    <source>
        <dbReference type="EMBL" id="KAA8494600.1"/>
    </source>
</evidence>
<organism evidence="1 2">
    <name type="scientific">Porphyridium purpureum</name>
    <name type="common">Red alga</name>
    <name type="synonym">Porphyridium cruentum</name>
    <dbReference type="NCBI Taxonomy" id="35688"/>
    <lineage>
        <taxon>Eukaryota</taxon>
        <taxon>Rhodophyta</taxon>
        <taxon>Bangiophyceae</taxon>
        <taxon>Porphyridiales</taxon>
        <taxon>Porphyridiaceae</taxon>
        <taxon>Porphyridium</taxon>
    </lineage>
</organism>
<protein>
    <submittedName>
        <fullName evidence="1">Haloacid dehalogenase-like hydrolase domain-containing protein</fullName>
    </submittedName>
</protein>
<dbReference type="SFLD" id="SFLDG01129">
    <property type="entry name" value="C1.5:_HAD__Beta-PGM__Phosphata"/>
    <property type="match status" value="1"/>
</dbReference>
<name>A0A5J4YUI3_PORPP</name>
<dbReference type="AlphaFoldDB" id="A0A5J4YUI3"/>
<dbReference type="EMBL" id="VRMN01000004">
    <property type="protein sequence ID" value="KAA8494600.1"/>
    <property type="molecule type" value="Genomic_DNA"/>
</dbReference>
<comment type="caution">
    <text evidence="1">The sequence shown here is derived from an EMBL/GenBank/DDBJ whole genome shotgun (WGS) entry which is preliminary data.</text>
</comment>
<evidence type="ECO:0000313" key="2">
    <source>
        <dbReference type="Proteomes" id="UP000324585"/>
    </source>
</evidence>
<dbReference type="PANTHER" id="PTHR43885">
    <property type="entry name" value="HALOACID DEHALOGENASE-LIKE HYDROLASE"/>
    <property type="match status" value="1"/>
</dbReference>